<feature type="region of interest" description="Disordered" evidence="15">
    <location>
        <begin position="271"/>
        <end position="305"/>
    </location>
</feature>
<dbReference type="Pfam" id="PF00001">
    <property type="entry name" value="7tm_1"/>
    <property type="match status" value="1"/>
</dbReference>
<keyword evidence="18" id="KW-1185">Reference proteome</keyword>
<sequence>MQGFELFLNCTFSTSIGASYQDLVLFPENGWKQHNVSNFFTQGGNVSDSAVNRTVMLPEEEFDPLGGHTIWQVIIIVFLTGSLSLVTVVGNILVLVSFRINKALKTVNNYYLLSLAFADLTIGTLSMNLYTTYIIMDQWALGPVVCDLWLAIDYVASNASVMNLLVISFDRYFSVTRPLTYRAKRTTKRAMTMIGLAWSISFILWAPAILFWQYIVGERTVQPNECYIQFLSEPIITFCTAIAAFYLPVTIMAILFWKIYQETEKRAKEVQGLKGSGAGNSSNQTQNQGNGSGRAGGEGSTNSQKNFSTVLRSFNNTILTEGDAEQSSCDSFNNNEVGASGDQSGSEAENDAHNFLLHVVDFLMCNISIYTDSKKSRKVKKNKDKQPSSTYKSQRGSNPPNSSADQSPAAITMKDAAMAKRFASKAKTEINKRKNEKKANDKKAARTLSAILFAFITTWLPYNIMVLVNTFCQDCIPGTLWALGYWLCYVNSTVNPMCYALCNKTFRTTFRDILMCQWKQKKNKPHFNQRQSVAFKKKDPVDIDEQALMS</sequence>
<keyword evidence="5 14" id="KW-1133">Transmembrane helix</keyword>
<feature type="compositionally biased region" description="Polar residues" evidence="15">
    <location>
        <begin position="325"/>
        <end position="347"/>
    </location>
</feature>
<feature type="transmembrane region" description="Helical" evidence="14">
    <location>
        <begin position="70"/>
        <end position="98"/>
    </location>
</feature>
<dbReference type="PROSITE" id="PS50262">
    <property type="entry name" value="G_PROTEIN_RECEP_F1_2"/>
    <property type="match status" value="1"/>
</dbReference>
<feature type="compositionally biased region" description="Polar residues" evidence="15">
    <location>
        <begin position="387"/>
        <end position="406"/>
    </location>
</feature>
<protein>
    <recommendedName>
        <fullName evidence="14">Muscarinic acetylcholine receptor</fullName>
    </recommendedName>
</protein>
<reference evidence="17 18" key="1">
    <citation type="submission" date="2018-03" db="EMBL/GenBank/DDBJ databases">
        <title>Finding Nemo's genes: A chromosome-scale reference assembly of the genome of the orange clownfish Amphiprion percula.</title>
        <authorList>
            <person name="Lehmann R."/>
        </authorList>
    </citation>
    <scope>NUCLEOTIDE SEQUENCE</scope>
</reference>
<evidence type="ECO:0000256" key="12">
    <source>
        <dbReference type="ARBA" id="ARBA00023257"/>
    </source>
</evidence>
<keyword evidence="3" id="KW-0597">Phosphoprotein</keyword>
<evidence type="ECO:0000256" key="14">
    <source>
        <dbReference type="RuleBase" id="RU361191"/>
    </source>
</evidence>
<keyword evidence="2 14" id="KW-1003">Cell membrane</keyword>
<keyword evidence="12 14" id="KW-0628">Postsynaptic cell membrane</keyword>
<keyword evidence="11 13" id="KW-0807">Transducer</keyword>
<feature type="transmembrane region" description="Helical" evidence="14">
    <location>
        <begin position="444"/>
        <end position="462"/>
    </location>
</feature>
<evidence type="ECO:0000256" key="9">
    <source>
        <dbReference type="ARBA" id="ARBA00023170"/>
    </source>
</evidence>
<evidence type="ECO:0000256" key="6">
    <source>
        <dbReference type="ARBA" id="ARBA00023018"/>
    </source>
</evidence>
<evidence type="ECO:0000256" key="8">
    <source>
        <dbReference type="ARBA" id="ARBA00023136"/>
    </source>
</evidence>
<comment type="function">
    <text evidence="1">The muscarinic acetylcholine receptor mediates various cellular responses, including inhibition of adenylate cyclase, breakdown of phosphoinositides and modulation of potassium channels through the action of G proteins. Primary transducing effect is Pi turnover.</text>
</comment>
<dbReference type="GO" id="GO:0045211">
    <property type="term" value="C:postsynaptic membrane"/>
    <property type="evidence" value="ECO:0007669"/>
    <property type="project" value="UniProtKB-SubCell"/>
</dbReference>
<organism evidence="17 18">
    <name type="scientific">Amphiprion percula</name>
    <name type="common">Orange clownfish</name>
    <name type="synonym">Lutjanus percula</name>
    <dbReference type="NCBI Taxonomy" id="161767"/>
    <lineage>
        <taxon>Eukaryota</taxon>
        <taxon>Metazoa</taxon>
        <taxon>Chordata</taxon>
        <taxon>Craniata</taxon>
        <taxon>Vertebrata</taxon>
        <taxon>Euteleostomi</taxon>
        <taxon>Actinopterygii</taxon>
        <taxon>Neopterygii</taxon>
        <taxon>Teleostei</taxon>
        <taxon>Neoteleostei</taxon>
        <taxon>Acanthomorphata</taxon>
        <taxon>Ovalentaria</taxon>
        <taxon>Pomacentridae</taxon>
        <taxon>Amphiprion</taxon>
    </lineage>
</organism>
<dbReference type="SUPFAM" id="SSF81321">
    <property type="entry name" value="Family A G protein-coupled receptor-like"/>
    <property type="match status" value="1"/>
</dbReference>
<evidence type="ECO:0000256" key="11">
    <source>
        <dbReference type="ARBA" id="ARBA00023224"/>
    </source>
</evidence>
<evidence type="ECO:0000256" key="4">
    <source>
        <dbReference type="ARBA" id="ARBA00022692"/>
    </source>
</evidence>
<evidence type="ECO:0000256" key="3">
    <source>
        <dbReference type="ARBA" id="ARBA00022553"/>
    </source>
</evidence>
<dbReference type="PRINTS" id="PR00243">
    <property type="entry name" value="MUSCARINICR"/>
</dbReference>
<dbReference type="PANTHER" id="PTHR24247">
    <property type="entry name" value="5-HYDROXYTRYPTAMINE RECEPTOR"/>
    <property type="match status" value="1"/>
</dbReference>
<evidence type="ECO:0000256" key="5">
    <source>
        <dbReference type="ARBA" id="ARBA00022989"/>
    </source>
</evidence>
<keyword evidence="6 14" id="KW-0770">Synapse</keyword>
<proteinExistence type="inferred from homology"/>
<feature type="transmembrane region" description="Helical" evidence="14">
    <location>
        <begin position="148"/>
        <end position="169"/>
    </location>
</feature>
<dbReference type="InterPro" id="IPR017452">
    <property type="entry name" value="GPCR_Rhodpsn_7TM"/>
</dbReference>
<dbReference type="GO" id="GO:0006940">
    <property type="term" value="P:regulation of smooth muscle contraction"/>
    <property type="evidence" value="ECO:0007669"/>
    <property type="project" value="TreeGrafter"/>
</dbReference>
<evidence type="ECO:0000259" key="16">
    <source>
        <dbReference type="PROSITE" id="PS50262"/>
    </source>
</evidence>
<evidence type="ECO:0000313" key="17">
    <source>
        <dbReference type="Ensembl" id="ENSAPEP00000020095.1"/>
    </source>
</evidence>
<evidence type="ECO:0000256" key="7">
    <source>
        <dbReference type="ARBA" id="ARBA00023040"/>
    </source>
</evidence>
<dbReference type="InterPro" id="IPR000276">
    <property type="entry name" value="GPCR_Rhodpsn"/>
</dbReference>
<dbReference type="Proteomes" id="UP000265080">
    <property type="component" value="Chromosome 19"/>
</dbReference>
<accession>A0A3P8T4D2</accession>
<keyword evidence="8 14" id="KW-0472">Membrane</keyword>
<feature type="transmembrane region" description="Helical" evidence="14">
    <location>
        <begin position="110"/>
        <end position="136"/>
    </location>
</feature>
<reference evidence="17" key="3">
    <citation type="submission" date="2025-09" db="UniProtKB">
        <authorList>
            <consortium name="Ensembl"/>
        </authorList>
    </citation>
    <scope>IDENTIFICATION</scope>
</reference>
<keyword evidence="9 13" id="KW-0675">Receptor</keyword>
<dbReference type="CDD" id="cd15299">
    <property type="entry name" value="7tmA_mAChR_M3"/>
    <property type="match status" value="1"/>
</dbReference>
<feature type="domain" description="G-protein coupled receptors family 1 profile" evidence="16">
    <location>
        <begin position="90"/>
        <end position="499"/>
    </location>
</feature>
<dbReference type="PROSITE" id="PS00237">
    <property type="entry name" value="G_PROTEIN_RECEP_F1_1"/>
    <property type="match status" value="1"/>
</dbReference>
<evidence type="ECO:0000256" key="2">
    <source>
        <dbReference type="ARBA" id="ARBA00022475"/>
    </source>
</evidence>
<feature type="compositionally biased region" description="Low complexity" evidence="15">
    <location>
        <begin position="279"/>
        <end position="289"/>
    </location>
</feature>
<keyword evidence="7 13" id="KW-0297">G-protein coupled receptor</keyword>
<evidence type="ECO:0000256" key="10">
    <source>
        <dbReference type="ARBA" id="ARBA00023180"/>
    </source>
</evidence>
<evidence type="ECO:0000313" key="18">
    <source>
        <dbReference type="Proteomes" id="UP000265080"/>
    </source>
</evidence>
<feature type="transmembrane region" description="Helical" evidence="14">
    <location>
        <begin position="190"/>
        <end position="215"/>
    </location>
</feature>
<dbReference type="PANTHER" id="PTHR24247:SF183">
    <property type="entry name" value="MUSCARINIC ACETYLCHOLINE RECEPTOR M3"/>
    <property type="match status" value="1"/>
</dbReference>
<dbReference type="PRINTS" id="PR00237">
    <property type="entry name" value="GPCRRHODOPSN"/>
</dbReference>
<dbReference type="GO" id="GO:0004993">
    <property type="term" value="F:G protein-coupled serotonin receptor activity"/>
    <property type="evidence" value="ECO:0007669"/>
    <property type="project" value="TreeGrafter"/>
</dbReference>
<evidence type="ECO:0000256" key="1">
    <source>
        <dbReference type="ARBA" id="ARBA00003336"/>
    </source>
</evidence>
<dbReference type="FunFam" id="1.20.1070.10:FF:000534">
    <property type="entry name" value="Muscarinic acetylcholine receptor"/>
    <property type="match status" value="1"/>
</dbReference>
<dbReference type="AlphaFoldDB" id="A0A3P8T4D2"/>
<feature type="region of interest" description="Disordered" evidence="15">
    <location>
        <begin position="376"/>
        <end position="408"/>
    </location>
</feature>
<feature type="transmembrane region" description="Helical" evidence="14">
    <location>
        <begin position="235"/>
        <end position="257"/>
    </location>
</feature>
<dbReference type="GO" id="GO:0030425">
    <property type="term" value="C:dendrite"/>
    <property type="evidence" value="ECO:0007669"/>
    <property type="project" value="TreeGrafter"/>
</dbReference>
<feature type="transmembrane region" description="Helical" evidence="14">
    <location>
        <begin position="482"/>
        <end position="502"/>
    </location>
</feature>
<comment type="similarity">
    <text evidence="14">Belongs to the G-protein coupled receptor 1 family. Muscarinic acetylcholine receptor subfamily.</text>
</comment>
<dbReference type="GeneTree" id="ENSGT00940000160084"/>
<reference evidence="17" key="2">
    <citation type="submission" date="2025-08" db="UniProtKB">
        <authorList>
            <consortium name="Ensembl"/>
        </authorList>
    </citation>
    <scope>IDENTIFICATION</scope>
</reference>
<dbReference type="InterPro" id="IPR000995">
    <property type="entry name" value="Musac_Ach_rcpt"/>
</dbReference>
<keyword evidence="10" id="KW-0325">Glycoprotein</keyword>
<dbReference type="Ensembl" id="ENSAPET00000020636.1">
    <property type="protein sequence ID" value="ENSAPEP00000020095.1"/>
    <property type="gene ID" value="ENSAPEG00000014270.1"/>
</dbReference>
<dbReference type="SMART" id="SM01381">
    <property type="entry name" value="7TM_GPCR_Srsx"/>
    <property type="match status" value="1"/>
</dbReference>
<evidence type="ECO:0000256" key="15">
    <source>
        <dbReference type="SAM" id="MobiDB-lite"/>
    </source>
</evidence>
<comment type="subcellular location">
    <subcellularLocation>
        <location evidence="14">Cell membrane</location>
        <topology evidence="14">Multi-pass membrane protein</topology>
    </subcellularLocation>
    <subcellularLocation>
        <location evidence="14">Postsynaptic cell membrane</location>
        <topology evidence="14">Multi-pass membrane protein</topology>
    </subcellularLocation>
</comment>
<feature type="region of interest" description="Disordered" evidence="15">
    <location>
        <begin position="325"/>
        <end position="348"/>
    </location>
</feature>
<dbReference type="FunFam" id="1.20.1070.10:FF:000047">
    <property type="entry name" value="Muscarinic acetylcholine receptor"/>
    <property type="match status" value="1"/>
</dbReference>
<dbReference type="GO" id="GO:0007187">
    <property type="term" value="P:G protein-coupled receptor signaling pathway, coupled to cyclic nucleotide second messenger"/>
    <property type="evidence" value="ECO:0007669"/>
    <property type="project" value="TreeGrafter"/>
</dbReference>
<name>A0A3P8T4D2_AMPPE</name>
<dbReference type="GO" id="GO:0016907">
    <property type="term" value="F:G protein-coupled acetylcholine receptor activity"/>
    <property type="evidence" value="ECO:0007669"/>
    <property type="project" value="UniProtKB-UniRule"/>
</dbReference>
<evidence type="ECO:0000256" key="13">
    <source>
        <dbReference type="RuleBase" id="RU000688"/>
    </source>
</evidence>
<feature type="compositionally biased region" description="Gly residues" evidence="15">
    <location>
        <begin position="290"/>
        <end position="299"/>
    </location>
</feature>
<dbReference type="Gene3D" id="1.20.1070.10">
    <property type="entry name" value="Rhodopsin 7-helix transmembrane proteins"/>
    <property type="match status" value="2"/>
</dbReference>
<keyword evidence="4 13" id="KW-0812">Transmembrane</keyword>
<dbReference type="STRING" id="161767.ENSAPEP00000020095"/>
<dbReference type="GO" id="GO:0007197">
    <property type="term" value="P:adenylate cyclase-inhibiting G protein-coupled acetylcholine receptor signaling pathway"/>
    <property type="evidence" value="ECO:0007669"/>
    <property type="project" value="TreeGrafter"/>
</dbReference>